<gene>
    <name evidence="1" type="ORF">ABID08_005777</name>
</gene>
<dbReference type="PANTHER" id="PTHR43235">
    <property type="entry name" value="GLUTAMINE AMIDOTRANSFERASE PB2B2.05-RELATED"/>
    <property type="match status" value="1"/>
</dbReference>
<dbReference type="GeneID" id="91152548"/>
<reference evidence="1 2" key="1">
    <citation type="submission" date="2024-06" db="EMBL/GenBank/DDBJ databases">
        <title>Genomic Encyclopedia of Type Strains, Phase IV (KMG-IV): sequencing the most valuable type-strain genomes for metagenomic binning, comparative biology and taxonomic classification.</title>
        <authorList>
            <person name="Goeker M."/>
        </authorList>
    </citation>
    <scope>NUCLEOTIDE SEQUENCE [LARGE SCALE GENOMIC DNA]</scope>
    <source>
        <strain evidence="1 2">DSM 29288</strain>
    </source>
</reference>
<keyword evidence="1" id="KW-0315">Glutamine amidotransferase</keyword>
<dbReference type="Pfam" id="PF07722">
    <property type="entry name" value="Peptidase_C26"/>
    <property type="match status" value="1"/>
</dbReference>
<dbReference type="InterPro" id="IPR044668">
    <property type="entry name" value="PuuD-like"/>
</dbReference>
<dbReference type="EMBL" id="JBEPMY010000028">
    <property type="protein sequence ID" value="MET3758395.1"/>
    <property type="molecule type" value="Genomic_DNA"/>
</dbReference>
<accession>A0ABV2MPK7</accession>
<sequence>MLQSVSPLVGISTCIRPIEGQDWHAVQDKYIVAMAAGAHLAPVLLPAFGPDYAKSIISHLDGLFLTGSLSNVAPEIYGASQEIEGDFLDPKRDETAISLIKLAIQQDIPLFGVCRGLQELNVALGGTLCARLHTRPDKIDHRATANATKDMRYGKAHSVSLTGGSLLSVLVGEDTIEVNSLHEQGIDQLGANLEIEALAPDGVIEAVRVRDAGFAVAVQWHPEWHFWEDPPSQALFKAFGEAVQRRAYQRRRSAAQPLSV</sequence>
<dbReference type="Proteomes" id="UP001549077">
    <property type="component" value="Unassembled WGS sequence"/>
</dbReference>
<name>A0ABV2MPK7_9HYPH</name>
<dbReference type="CDD" id="cd01745">
    <property type="entry name" value="GATase1_2"/>
    <property type="match status" value="1"/>
</dbReference>
<dbReference type="RefSeq" id="WP_168300908.1">
    <property type="nucleotide sequence ID" value="NZ_CP071609.1"/>
</dbReference>
<dbReference type="InterPro" id="IPR011697">
    <property type="entry name" value="Peptidase_C26"/>
</dbReference>
<dbReference type="Gene3D" id="3.40.50.880">
    <property type="match status" value="1"/>
</dbReference>
<evidence type="ECO:0000313" key="2">
    <source>
        <dbReference type="Proteomes" id="UP001549077"/>
    </source>
</evidence>
<dbReference type="PANTHER" id="PTHR43235:SF1">
    <property type="entry name" value="GLUTAMINE AMIDOTRANSFERASE PB2B2.05-RELATED"/>
    <property type="match status" value="1"/>
</dbReference>
<protein>
    <submittedName>
        <fullName evidence="1">Glutamine amidotransferase</fullName>
    </submittedName>
</protein>
<dbReference type="SUPFAM" id="SSF52317">
    <property type="entry name" value="Class I glutamine amidotransferase-like"/>
    <property type="match status" value="1"/>
</dbReference>
<keyword evidence="2" id="KW-1185">Reference proteome</keyword>
<comment type="caution">
    <text evidence="1">The sequence shown here is derived from an EMBL/GenBank/DDBJ whole genome shotgun (WGS) entry which is preliminary data.</text>
</comment>
<proteinExistence type="predicted"/>
<dbReference type="InterPro" id="IPR029062">
    <property type="entry name" value="Class_I_gatase-like"/>
</dbReference>
<dbReference type="PROSITE" id="PS51273">
    <property type="entry name" value="GATASE_TYPE_1"/>
    <property type="match status" value="1"/>
</dbReference>
<evidence type="ECO:0000313" key="1">
    <source>
        <dbReference type="EMBL" id="MET3758395.1"/>
    </source>
</evidence>
<organism evidence="1 2">
    <name type="scientific">Rhizobium binae</name>
    <dbReference type="NCBI Taxonomy" id="1138190"/>
    <lineage>
        <taxon>Bacteria</taxon>
        <taxon>Pseudomonadati</taxon>
        <taxon>Pseudomonadota</taxon>
        <taxon>Alphaproteobacteria</taxon>
        <taxon>Hyphomicrobiales</taxon>
        <taxon>Rhizobiaceae</taxon>
        <taxon>Rhizobium/Agrobacterium group</taxon>
        <taxon>Rhizobium</taxon>
    </lineage>
</organism>